<dbReference type="STRING" id="1781255.BH720_08930"/>
<proteinExistence type="inferred from homology"/>
<reference evidence="11" key="1">
    <citation type="submission" date="2016-09" db="EMBL/GenBank/DDBJ databases">
        <title>Draft genome of thermotolerant cyanobacterium Desertifilum sp. strain IPPAS B-1220.</title>
        <authorList>
            <person name="Sinetova M.A."/>
            <person name="Bolakhan K."/>
            <person name="Zayadan B.K."/>
            <person name="Mironov K.S."/>
            <person name="Ustinova V."/>
            <person name="Kupriyanova E.V."/>
            <person name="Sidorov R.A."/>
            <person name="Skrypnik A.N."/>
            <person name="Gogoleva N.E."/>
            <person name="Gogolev Y.V."/>
            <person name="Los D.A."/>
        </authorList>
    </citation>
    <scope>NUCLEOTIDE SEQUENCE [LARGE SCALE GENOMIC DNA]</scope>
    <source>
        <strain evidence="11">IPPAS B-1220</strain>
    </source>
</reference>
<sequence length="580" mass="63777">MLLAIRIENFALIDRLELEFGAGLNVLTGETGAGKSILLEAIDAALGGKLNSRAMRTGADRAVVEATFALNEAVMQWLQEQEIDLLDESVVVCSREMVMGQGTFRSRSRVNGILVNRQGMDRLRESLVEITAQGQTVQLGQPALQREWLDLYGGREVLEQRGRVAAAYEDAQRALQALEHRRSSEQHRLQRIDLLEYQVGELQTASLTTPDELEQLEQESQRLAHSVELQQNSYQIYQTLYQSDAGENAVADLLGKAESLLNDMLEYDAELQPILELVAEALAQVEEASRQINAYGDRLETDPSRLEDVETRIQDLKQICRKYGPTLADAIAYSQKIQTELAELTGSEQTLEALEQAHEQATTHLMRVCAQLTDLRTAAASQLEARLVEELRPLAMDKVQFKVGILPASPTGSGADRIAFLFSPNPGEPLQPLASTASGGEMSRFLLALKACFSQVDPASTLVFDEIDAGVSGRVAGAIALKLHQLGLGHQVLCVTHQPIVAAMAEHHFRVSKEVIAHLEQISNGQHSQLRTVVRVTPLEGRQRQEELAQLTGGESAQSAIAFVESLLVQAAELRQKNTL</sequence>
<dbReference type="SUPFAM" id="SSF52540">
    <property type="entry name" value="P-loop containing nucleoside triphosphate hydrolases"/>
    <property type="match status" value="1"/>
</dbReference>
<dbReference type="GO" id="GO:0006281">
    <property type="term" value="P:DNA repair"/>
    <property type="evidence" value="ECO:0007669"/>
    <property type="project" value="UniProtKB-KW"/>
</dbReference>
<dbReference type="GO" id="GO:0005524">
    <property type="term" value="F:ATP binding"/>
    <property type="evidence" value="ECO:0007669"/>
    <property type="project" value="UniProtKB-KW"/>
</dbReference>
<dbReference type="GO" id="GO:0009432">
    <property type="term" value="P:SOS response"/>
    <property type="evidence" value="ECO:0007669"/>
    <property type="project" value="TreeGrafter"/>
</dbReference>
<dbReference type="EMBL" id="MJGC01000049">
    <property type="protein sequence ID" value="OEJ75497.1"/>
    <property type="molecule type" value="Genomic_DNA"/>
</dbReference>
<evidence type="ECO:0000256" key="2">
    <source>
        <dbReference type="ARBA" id="ARBA00009441"/>
    </source>
</evidence>
<evidence type="ECO:0000256" key="8">
    <source>
        <dbReference type="ARBA" id="ARBA00033408"/>
    </source>
</evidence>
<accession>A0A1E5QLP1</accession>
<name>A0A1E5QLP1_9CYAN</name>
<keyword evidence="6" id="KW-0067">ATP-binding</keyword>
<evidence type="ECO:0000256" key="1">
    <source>
        <dbReference type="ARBA" id="ARBA00003618"/>
    </source>
</evidence>
<evidence type="ECO:0000313" key="11">
    <source>
        <dbReference type="EMBL" id="OEJ75497.1"/>
    </source>
</evidence>
<comment type="similarity">
    <text evidence="2 9">Belongs to the RecN family.</text>
</comment>
<dbReference type="CDD" id="cd03241">
    <property type="entry name" value="ABC_RecN"/>
    <property type="match status" value="1"/>
</dbReference>
<dbReference type="GO" id="GO:0043590">
    <property type="term" value="C:bacterial nucleoid"/>
    <property type="evidence" value="ECO:0007669"/>
    <property type="project" value="TreeGrafter"/>
</dbReference>
<organism evidence="11">
    <name type="scientific">Desertifilum tharense IPPAS B-1220</name>
    <dbReference type="NCBI Taxonomy" id="1781255"/>
    <lineage>
        <taxon>Bacteria</taxon>
        <taxon>Bacillati</taxon>
        <taxon>Cyanobacteriota</taxon>
        <taxon>Cyanophyceae</taxon>
        <taxon>Desertifilales</taxon>
        <taxon>Desertifilaceae</taxon>
        <taxon>Desertifilum</taxon>
    </lineage>
</organism>
<keyword evidence="4" id="KW-0547">Nucleotide-binding</keyword>
<dbReference type="PANTHER" id="PTHR11059">
    <property type="entry name" value="DNA REPAIR PROTEIN RECN"/>
    <property type="match status" value="1"/>
</dbReference>
<protein>
    <recommendedName>
        <fullName evidence="3 9">DNA repair protein RecN</fullName>
    </recommendedName>
    <alternativeName>
        <fullName evidence="8 9">Recombination protein N</fullName>
    </alternativeName>
</protein>
<comment type="function">
    <text evidence="1 9">May be involved in recombinational repair of damaged DNA.</text>
</comment>
<evidence type="ECO:0000256" key="9">
    <source>
        <dbReference type="PIRNR" id="PIRNR003128"/>
    </source>
</evidence>
<evidence type="ECO:0000259" key="10">
    <source>
        <dbReference type="Pfam" id="PF02463"/>
    </source>
</evidence>
<dbReference type="InterPro" id="IPR003395">
    <property type="entry name" value="RecF/RecN/SMC_N"/>
</dbReference>
<comment type="caution">
    <text evidence="11">The sequence shown here is derived from an EMBL/GenBank/DDBJ whole genome shotgun (WGS) entry which is preliminary data.</text>
</comment>
<dbReference type="PANTHER" id="PTHR11059:SF0">
    <property type="entry name" value="DNA REPAIR PROTEIN RECN"/>
    <property type="match status" value="1"/>
</dbReference>
<gene>
    <name evidence="11" type="ORF">BH720_08930</name>
</gene>
<keyword evidence="7 9" id="KW-0234">DNA repair</keyword>
<dbReference type="InterPro" id="IPR027417">
    <property type="entry name" value="P-loop_NTPase"/>
</dbReference>
<evidence type="ECO:0000256" key="4">
    <source>
        <dbReference type="ARBA" id="ARBA00022741"/>
    </source>
</evidence>
<dbReference type="NCBIfam" id="TIGR00634">
    <property type="entry name" value="recN"/>
    <property type="match status" value="1"/>
</dbReference>
<evidence type="ECO:0000256" key="7">
    <source>
        <dbReference type="ARBA" id="ARBA00023204"/>
    </source>
</evidence>
<dbReference type="Pfam" id="PF02463">
    <property type="entry name" value="SMC_N"/>
    <property type="match status" value="1"/>
</dbReference>
<evidence type="ECO:0000256" key="3">
    <source>
        <dbReference type="ARBA" id="ARBA00021315"/>
    </source>
</evidence>
<dbReference type="OrthoDB" id="9806954at2"/>
<dbReference type="PIRSF" id="PIRSF003128">
    <property type="entry name" value="RecN"/>
    <property type="match status" value="1"/>
</dbReference>
<dbReference type="FunFam" id="3.40.50.300:FF:000356">
    <property type="entry name" value="DNA repair protein RecN"/>
    <property type="match status" value="1"/>
</dbReference>
<evidence type="ECO:0000256" key="5">
    <source>
        <dbReference type="ARBA" id="ARBA00022763"/>
    </source>
</evidence>
<dbReference type="AlphaFoldDB" id="A0A1E5QLP1"/>
<dbReference type="InterPro" id="IPR004604">
    <property type="entry name" value="DNA_recomb/repair_RecN"/>
</dbReference>
<feature type="domain" description="RecF/RecN/SMC N-terminal" evidence="10">
    <location>
        <begin position="2"/>
        <end position="513"/>
    </location>
</feature>
<dbReference type="Gene3D" id="3.40.50.300">
    <property type="entry name" value="P-loop containing nucleotide triphosphate hydrolases"/>
    <property type="match status" value="2"/>
</dbReference>
<keyword evidence="5 9" id="KW-0227">DNA damage</keyword>
<dbReference type="GO" id="GO:0006310">
    <property type="term" value="P:DNA recombination"/>
    <property type="evidence" value="ECO:0007669"/>
    <property type="project" value="InterPro"/>
</dbReference>
<evidence type="ECO:0000256" key="6">
    <source>
        <dbReference type="ARBA" id="ARBA00022840"/>
    </source>
</evidence>